<evidence type="ECO:0000313" key="2">
    <source>
        <dbReference type="Proteomes" id="UP000887566"/>
    </source>
</evidence>
<feature type="region of interest" description="Disordered" evidence="1">
    <location>
        <begin position="1"/>
        <end position="37"/>
    </location>
</feature>
<accession>A0A914VPT0</accession>
<dbReference type="Proteomes" id="UP000887566">
    <property type="component" value="Unplaced"/>
</dbReference>
<organism evidence="2 3">
    <name type="scientific">Plectus sambesii</name>
    <dbReference type="NCBI Taxonomy" id="2011161"/>
    <lineage>
        <taxon>Eukaryota</taxon>
        <taxon>Metazoa</taxon>
        <taxon>Ecdysozoa</taxon>
        <taxon>Nematoda</taxon>
        <taxon>Chromadorea</taxon>
        <taxon>Plectida</taxon>
        <taxon>Plectina</taxon>
        <taxon>Plectoidea</taxon>
        <taxon>Plectidae</taxon>
        <taxon>Plectus</taxon>
    </lineage>
</organism>
<dbReference type="AlphaFoldDB" id="A0A914VPT0"/>
<evidence type="ECO:0000256" key="1">
    <source>
        <dbReference type="SAM" id="MobiDB-lite"/>
    </source>
</evidence>
<protein>
    <submittedName>
        <fullName evidence="3">Uncharacterized protein</fullName>
    </submittedName>
</protein>
<proteinExistence type="predicted"/>
<name>A0A914VPT0_9BILA</name>
<evidence type="ECO:0000313" key="3">
    <source>
        <dbReference type="WBParaSite" id="PSAMB.scaffold223size64209.g3511.t1"/>
    </source>
</evidence>
<dbReference type="WBParaSite" id="PSAMB.scaffold223size64209.g3511.t1">
    <property type="protein sequence ID" value="PSAMB.scaffold223size64209.g3511.t1"/>
    <property type="gene ID" value="PSAMB.scaffold223size64209.g3511"/>
</dbReference>
<sequence>MAAGGNQSNGRREGSDGGGGLRVGSGDDRPGEVGGELGRCEVRGRIGRASSVLGMRFLARLTTQILLRSSPLVWPFSSAINELVFLRRQPPVRH</sequence>
<keyword evidence="2" id="KW-1185">Reference proteome</keyword>
<reference evidence="3" key="1">
    <citation type="submission" date="2022-11" db="UniProtKB">
        <authorList>
            <consortium name="WormBaseParasite"/>
        </authorList>
    </citation>
    <scope>IDENTIFICATION</scope>
</reference>